<gene>
    <name evidence="4" type="ORF">BHE18_19200</name>
</gene>
<dbReference type="Gene3D" id="3.40.630.30">
    <property type="match status" value="1"/>
</dbReference>
<dbReference type="PANTHER" id="PTHR43072">
    <property type="entry name" value="N-ACETYLTRANSFERASE"/>
    <property type="match status" value="1"/>
</dbReference>
<name>A0A1J6WXN4_9BACI</name>
<dbReference type="InterPro" id="IPR000182">
    <property type="entry name" value="GNAT_dom"/>
</dbReference>
<evidence type="ECO:0000256" key="1">
    <source>
        <dbReference type="ARBA" id="ARBA00022679"/>
    </source>
</evidence>
<sequence length="166" mass="18527">MKRLFIEEMKAEDWEAVKEIYLEGIATGNATFQKEAPSWEQWDKGHAKEGRIVARTADCLQGWAALSPVSGRCVYAGVAEVSVYVSTQYQGKGTGSLLLDALIEVSESHGYWTLQAGIFPENVSSIRLHEKHGFRVVGRREKIGKMDGIWRDTLLLERRSKAVGVS</sequence>
<reference evidence="4 5" key="1">
    <citation type="submission" date="2016-09" db="EMBL/GenBank/DDBJ databases">
        <title>Bacillus aquimaris SAMM genome sequence reveals colonization and biosurfactant production capacities.</title>
        <authorList>
            <person name="Waghmode S.R."/>
            <person name="Suryavanshi M.V."/>
        </authorList>
    </citation>
    <scope>NUCLEOTIDE SEQUENCE [LARGE SCALE GENOMIC DNA]</scope>
    <source>
        <strain evidence="4 5">SAMM</strain>
    </source>
</reference>
<keyword evidence="5" id="KW-1185">Reference proteome</keyword>
<dbReference type="RefSeq" id="WP_071619005.1">
    <property type="nucleotide sequence ID" value="NZ_MINN01000096.1"/>
</dbReference>
<dbReference type="SUPFAM" id="SSF55729">
    <property type="entry name" value="Acyl-CoA N-acyltransferases (Nat)"/>
    <property type="match status" value="1"/>
</dbReference>
<dbReference type="PROSITE" id="PS51186">
    <property type="entry name" value="GNAT"/>
    <property type="match status" value="1"/>
</dbReference>
<keyword evidence="1 4" id="KW-0808">Transferase</keyword>
<dbReference type="OrthoDB" id="9798006at2"/>
<evidence type="ECO:0000313" key="5">
    <source>
        <dbReference type="Proteomes" id="UP000182062"/>
    </source>
</evidence>
<dbReference type="Pfam" id="PF00583">
    <property type="entry name" value="Acetyltransf_1"/>
    <property type="match status" value="1"/>
</dbReference>
<dbReference type="PANTHER" id="PTHR43072:SF23">
    <property type="entry name" value="UPF0039 PROTEIN C11D3.02C"/>
    <property type="match status" value="1"/>
</dbReference>
<dbReference type="GO" id="GO:0016747">
    <property type="term" value="F:acyltransferase activity, transferring groups other than amino-acyl groups"/>
    <property type="evidence" value="ECO:0007669"/>
    <property type="project" value="InterPro"/>
</dbReference>
<evidence type="ECO:0000259" key="3">
    <source>
        <dbReference type="PROSITE" id="PS51186"/>
    </source>
</evidence>
<accession>A0A1J6WXN4</accession>
<dbReference type="Proteomes" id="UP000182062">
    <property type="component" value="Unassembled WGS sequence"/>
</dbReference>
<comment type="caution">
    <text evidence="4">The sequence shown here is derived from an EMBL/GenBank/DDBJ whole genome shotgun (WGS) entry which is preliminary data.</text>
</comment>
<dbReference type="AlphaFoldDB" id="A0A1J6WXN4"/>
<dbReference type="CDD" id="cd04301">
    <property type="entry name" value="NAT_SF"/>
    <property type="match status" value="1"/>
</dbReference>
<dbReference type="InterPro" id="IPR016181">
    <property type="entry name" value="Acyl_CoA_acyltransferase"/>
</dbReference>
<dbReference type="EMBL" id="MINN01000096">
    <property type="protein sequence ID" value="OIU70649.1"/>
    <property type="molecule type" value="Genomic_DNA"/>
</dbReference>
<protein>
    <submittedName>
        <fullName evidence="4">Phosphinothricin acetyltransferase</fullName>
    </submittedName>
</protein>
<proteinExistence type="predicted"/>
<evidence type="ECO:0000313" key="4">
    <source>
        <dbReference type="EMBL" id="OIU70649.1"/>
    </source>
</evidence>
<organism evidence="4 5">
    <name type="scientific">Rossellomorea aquimaris</name>
    <dbReference type="NCBI Taxonomy" id="189382"/>
    <lineage>
        <taxon>Bacteria</taxon>
        <taxon>Bacillati</taxon>
        <taxon>Bacillota</taxon>
        <taxon>Bacilli</taxon>
        <taxon>Bacillales</taxon>
        <taxon>Bacillaceae</taxon>
        <taxon>Rossellomorea</taxon>
    </lineage>
</organism>
<feature type="domain" description="N-acetyltransferase" evidence="3">
    <location>
        <begin position="4"/>
        <end position="155"/>
    </location>
</feature>
<evidence type="ECO:0000256" key="2">
    <source>
        <dbReference type="ARBA" id="ARBA00023315"/>
    </source>
</evidence>
<keyword evidence="2" id="KW-0012">Acyltransferase</keyword>